<accession>A0A414ZR06</accession>
<reference evidence="1 2" key="1">
    <citation type="submission" date="2018-08" db="EMBL/GenBank/DDBJ databases">
        <title>A genome reference for cultivated species of the human gut microbiota.</title>
        <authorList>
            <person name="Zou Y."/>
            <person name="Xue W."/>
            <person name="Luo G."/>
        </authorList>
    </citation>
    <scope>NUCLEOTIDE SEQUENCE [LARGE SCALE GENOMIC DNA]</scope>
    <source>
        <strain evidence="1 2">AM16-11</strain>
    </source>
</reference>
<evidence type="ECO:0000313" key="1">
    <source>
        <dbReference type="EMBL" id="RHI25648.1"/>
    </source>
</evidence>
<name>A0A414ZR06_9FIRM</name>
<evidence type="ECO:0000313" key="2">
    <source>
        <dbReference type="Proteomes" id="UP000285865"/>
    </source>
</evidence>
<proteinExistence type="predicted"/>
<gene>
    <name evidence="1" type="ORF">DW172_02915</name>
</gene>
<organism evidence="1 2">
    <name type="scientific">Agathobacter rectalis</name>
    <dbReference type="NCBI Taxonomy" id="39491"/>
    <lineage>
        <taxon>Bacteria</taxon>
        <taxon>Bacillati</taxon>
        <taxon>Bacillota</taxon>
        <taxon>Clostridia</taxon>
        <taxon>Lachnospirales</taxon>
        <taxon>Lachnospiraceae</taxon>
        <taxon>Agathobacter</taxon>
    </lineage>
</organism>
<dbReference type="EMBL" id="QRKN01000001">
    <property type="protein sequence ID" value="RHI25648.1"/>
    <property type="molecule type" value="Genomic_DNA"/>
</dbReference>
<dbReference type="AlphaFoldDB" id="A0A414ZR06"/>
<protein>
    <submittedName>
        <fullName evidence="1">Uncharacterized protein</fullName>
    </submittedName>
</protein>
<sequence length="91" mass="10818">MNEEFLLIVESLEKYKDLLESKNDGICDGMTEGEKRAYQLGITNMYEMLKQIIEHDRNEGNYNVFVPEIKEEESGEYDLEDFVKWDSKNRE</sequence>
<comment type="caution">
    <text evidence="1">The sequence shown here is derived from an EMBL/GenBank/DDBJ whole genome shotgun (WGS) entry which is preliminary data.</text>
</comment>
<dbReference type="Proteomes" id="UP000285865">
    <property type="component" value="Unassembled WGS sequence"/>
</dbReference>
<dbReference type="RefSeq" id="WP_118257124.1">
    <property type="nucleotide sequence ID" value="NZ_QRKN01000001.1"/>
</dbReference>